<keyword evidence="2" id="KW-1185">Reference proteome</keyword>
<evidence type="ECO:0000313" key="1">
    <source>
        <dbReference type="EMBL" id="KAH3698210.1"/>
    </source>
</evidence>
<dbReference type="AlphaFoldDB" id="A0A9D3YD77"/>
<reference evidence="1" key="2">
    <citation type="submission" date="2020-11" db="EMBL/GenBank/DDBJ databases">
        <authorList>
            <person name="McCartney M.A."/>
            <person name="Auch B."/>
            <person name="Kono T."/>
            <person name="Mallez S."/>
            <person name="Becker A."/>
            <person name="Gohl D.M."/>
            <person name="Silverstein K.A.T."/>
            <person name="Koren S."/>
            <person name="Bechman K.B."/>
            <person name="Herman A."/>
            <person name="Abrahante J.E."/>
            <person name="Garbe J."/>
        </authorList>
    </citation>
    <scope>NUCLEOTIDE SEQUENCE</scope>
    <source>
        <strain evidence="1">Duluth1</strain>
        <tissue evidence="1">Whole animal</tissue>
    </source>
</reference>
<sequence length="213" mass="23679">MSGRCSNCGRKMQVSEDRNHEEICRNIVQCKNCGQLVDSTMTRTHDTFLCPESNIWLLKCEWSPMTPFIEPRHDLLNASVSDQNHVAIRNLSESHSLINTQRTGDDHDKNTTNTTSSENCISKKLAETEALLFKPNHFNLSAASPECRTSHLESPPTCEPSTIDPVSSISICSVSSGLATPARRRLFNELGSSGDESVGDFQPVCRLSSFYEK</sequence>
<proteinExistence type="predicted"/>
<dbReference type="EMBL" id="JAIWYP010000016">
    <property type="protein sequence ID" value="KAH3698210.1"/>
    <property type="molecule type" value="Genomic_DNA"/>
</dbReference>
<reference evidence="1" key="1">
    <citation type="journal article" date="2019" name="bioRxiv">
        <title>The Genome of the Zebra Mussel, Dreissena polymorpha: A Resource for Invasive Species Research.</title>
        <authorList>
            <person name="McCartney M.A."/>
            <person name="Auch B."/>
            <person name="Kono T."/>
            <person name="Mallez S."/>
            <person name="Zhang Y."/>
            <person name="Obille A."/>
            <person name="Becker A."/>
            <person name="Abrahante J.E."/>
            <person name="Garbe J."/>
            <person name="Badalamenti J.P."/>
            <person name="Herman A."/>
            <person name="Mangelson H."/>
            <person name="Liachko I."/>
            <person name="Sullivan S."/>
            <person name="Sone E.D."/>
            <person name="Koren S."/>
            <person name="Silverstein K.A.T."/>
            <person name="Beckman K.B."/>
            <person name="Gohl D.M."/>
        </authorList>
    </citation>
    <scope>NUCLEOTIDE SEQUENCE</scope>
    <source>
        <strain evidence="1">Duluth1</strain>
        <tissue evidence="1">Whole animal</tissue>
    </source>
</reference>
<accession>A0A9D3YD77</accession>
<name>A0A9D3YD77_DREPO</name>
<evidence type="ECO:0008006" key="3">
    <source>
        <dbReference type="Google" id="ProtNLM"/>
    </source>
</evidence>
<gene>
    <name evidence="1" type="ORF">DPMN_085729</name>
</gene>
<organism evidence="1 2">
    <name type="scientific">Dreissena polymorpha</name>
    <name type="common">Zebra mussel</name>
    <name type="synonym">Mytilus polymorpha</name>
    <dbReference type="NCBI Taxonomy" id="45954"/>
    <lineage>
        <taxon>Eukaryota</taxon>
        <taxon>Metazoa</taxon>
        <taxon>Spiralia</taxon>
        <taxon>Lophotrochozoa</taxon>
        <taxon>Mollusca</taxon>
        <taxon>Bivalvia</taxon>
        <taxon>Autobranchia</taxon>
        <taxon>Heteroconchia</taxon>
        <taxon>Euheterodonta</taxon>
        <taxon>Imparidentia</taxon>
        <taxon>Neoheterodontei</taxon>
        <taxon>Myida</taxon>
        <taxon>Dreissenoidea</taxon>
        <taxon>Dreissenidae</taxon>
        <taxon>Dreissena</taxon>
    </lineage>
</organism>
<comment type="caution">
    <text evidence="1">The sequence shown here is derived from an EMBL/GenBank/DDBJ whole genome shotgun (WGS) entry which is preliminary data.</text>
</comment>
<dbReference type="Proteomes" id="UP000828390">
    <property type="component" value="Unassembled WGS sequence"/>
</dbReference>
<evidence type="ECO:0000313" key="2">
    <source>
        <dbReference type="Proteomes" id="UP000828390"/>
    </source>
</evidence>
<protein>
    <recommendedName>
        <fullName evidence="3">TRAF-type domain-containing protein</fullName>
    </recommendedName>
</protein>